<sequence>MVISVLMVQYLARKLENSFPLCASHRCSFLCFSSLTNHHG</sequence>
<reference evidence="1" key="1">
    <citation type="submission" date="2016-02" db="EMBL/GenBank/DDBJ databases">
        <title>WGS assembly of Manihot esculenta.</title>
        <authorList>
            <person name="Bredeson J.V."/>
            <person name="Prochnik S.E."/>
            <person name="Lyons J.B."/>
            <person name="Schmutz J."/>
            <person name="Grimwood J."/>
            <person name="Vrebalov J."/>
            <person name="Bart R.S."/>
            <person name="Amuge T."/>
            <person name="Ferguson M.E."/>
            <person name="Green R."/>
            <person name="Putnam N."/>
            <person name="Stites J."/>
            <person name="Rounsley S."/>
            <person name="Rokhsar D.S."/>
        </authorList>
    </citation>
    <scope>NUCLEOTIDE SEQUENCE [LARGE SCALE GENOMIC DNA]</scope>
    <source>
        <tissue evidence="1">Leaf</tissue>
    </source>
</reference>
<dbReference type="AlphaFoldDB" id="A0A2C9U4E5"/>
<protein>
    <submittedName>
        <fullName evidence="1">Uncharacterized protein</fullName>
    </submittedName>
</protein>
<name>A0A2C9U4E5_MANES</name>
<accession>A0A2C9U4E5</accession>
<proteinExistence type="predicted"/>
<gene>
    <name evidence="1" type="ORF">MANES_17G001000</name>
</gene>
<dbReference type="EMBL" id="CM004403">
    <property type="protein sequence ID" value="OAY24258.1"/>
    <property type="molecule type" value="Genomic_DNA"/>
</dbReference>
<organism evidence="1">
    <name type="scientific">Manihot esculenta</name>
    <name type="common">Cassava</name>
    <name type="synonym">Jatropha manihot</name>
    <dbReference type="NCBI Taxonomy" id="3983"/>
    <lineage>
        <taxon>Eukaryota</taxon>
        <taxon>Viridiplantae</taxon>
        <taxon>Streptophyta</taxon>
        <taxon>Embryophyta</taxon>
        <taxon>Tracheophyta</taxon>
        <taxon>Spermatophyta</taxon>
        <taxon>Magnoliopsida</taxon>
        <taxon>eudicotyledons</taxon>
        <taxon>Gunneridae</taxon>
        <taxon>Pentapetalae</taxon>
        <taxon>rosids</taxon>
        <taxon>fabids</taxon>
        <taxon>Malpighiales</taxon>
        <taxon>Euphorbiaceae</taxon>
        <taxon>Crotonoideae</taxon>
        <taxon>Manihoteae</taxon>
        <taxon>Manihot</taxon>
    </lineage>
</organism>
<evidence type="ECO:0000313" key="1">
    <source>
        <dbReference type="EMBL" id="OAY24258.1"/>
    </source>
</evidence>